<sequence>MGALAEVTNETMDLIKSSYGNDISKSITTASGLVAYDLQAPAKNLYPVYTPLRNKIPRTGGGKGVATNWRTVKSITGSGFDTSPWLPEGQRSGRMSYATAPKAANYVTLGEEDSVTFEATNAGQGFEDVRATMTARLLQKFMLKEENAILGGNATLQLGTPSAPTVSASGTGGTLAAATYSVIVVALTQEGFYNSNISAGVATTKTVTGADGQTYVLNGGSSNKSANATQAVTLGQSLVASVSPVIGAVGYAWFVGAAGSESLQAITTVNSAAFSAPLAGGRQAVSAITGDCSANPGLAFDGLLSTAFNPANSAYVSMQPTGNAGVGTPLTAGGRGNVVEIDAMLKNMWDGYNLSPTVIYANSQEIKNITDKVMATASGTILRMQQNTKEPYAVVANGVVSAYYNPFMPNGGQIIPIIIHPKVPPGTLIGWCEDLPIYYQNNEVQNVAEIKTRQDYYQIDWPVRTRQYETGVYAEEVLAIYAPFAMGIIGNIANG</sequence>
<organism evidence="1 2">
    <name type="scientific">Paludibacterium purpuratum</name>
    <dbReference type="NCBI Taxonomy" id="1144873"/>
    <lineage>
        <taxon>Bacteria</taxon>
        <taxon>Pseudomonadati</taxon>
        <taxon>Pseudomonadota</taxon>
        <taxon>Betaproteobacteria</taxon>
        <taxon>Neisseriales</taxon>
        <taxon>Chromobacteriaceae</taxon>
        <taxon>Paludibacterium</taxon>
    </lineage>
</organism>
<dbReference type="OrthoDB" id="9150170at2"/>
<name>A0A4R7BB47_9NEIS</name>
<accession>A0A4R7BB47</accession>
<protein>
    <submittedName>
        <fullName evidence="1">Uncharacterized protein</fullName>
    </submittedName>
</protein>
<evidence type="ECO:0000313" key="2">
    <source>
        <dbReference type="Proteomes" id="UP000295611"/>
    </source>
</evidence>
<gene>
    <name evidence="1" type="ORF">DFP86_102314</name>
</gene>
<dbReference type="EMBL" id="SNZP01000002">
    <property type="protein sequence ID" value="TDR82200.1"/>
    <property type="molecule type" value="Genomic_DNA"/>
</dbReference>
<keyword evidence="2" id="KW-1185">Reference proteome</keyword>
<evidence type="ECO:0000313" key="1">
    <source>
        <dbReference type="EMBL" id="TDR82200.1"/>
    </source>
</evidence>
<dbReference type="AlphaFoldDB" id="A0A4R7BB47"/>
<reference evidence="1 2" key="1">
    <citation type="submission" date="2019-03" db="EMBL/GenBank/DDBJ databases">
        <title>Genomic Encyclopedia of Type Strains, Phase III (KMG-III): the genomes of soil and plant-associated and newly described type strains.</title>
        <authorList>
            <person name="Whitman W."/>
        </authorList>
    </citation>
    <scope>NUCLEOTIDE SEQUENCE [LARGE SCALE GENOMIC DNA]</scope>
    <source>
        <strain evidence="1 2">CECT 8976</strain>
    </source>
</reference>
<dbReference type="Proteomes" id="UP000295611">
    <property type="component" value="Unassembled WGS sequence"/>
</dbReference>
<comment type="caution">
    <text evidence="1">The sequence shown here is derived from an EMBL/GenBank/DDBJ whole genome shotgun (WGS) entry which is preliminary data.</text>
</comment>
<dbReference type="RefSeq" id="WP_133678615.1">
    <property type="nucleotide sequence ID" value="NZ_SNZP01000002.1"/>
</dbReference>
<proteinExistence type="predicted"/>